<name>A0ABS8JZC2_9BURK</name>
<comment type="caution">
    <text evidence="1">The sequence shown here is derived from an EMBL/GenBank/DDBJ whole genome shotgun (WGS) entry which is preliminary data.</text>
</comment>
<protein>
    <submittedName>
        <fullName evidence="1">Uncharacterized protein</fullName>
    </submittedName>
</protein>
<proteinExistence type="predicted"/>
<reference evidence="1 2" key="1">
    <citation type="submission" date="2021-11" db="EMBL/GenBank/DDBJ databases">
        <authorList>
            <person name="Oh E.-T."/>
            <person name="Kim S.-B."/>
        </authorList>
    </citation>
    <scope>NUCLEOTIDE SEQUENCE [LARGE SCALE GENOMIC DNA]</scope>
    <source>
        <strain evidence="1 2">MMS20-SJTR3</strain>
    </source>
</reference>
<dbReference type="RefSeq" id="WP_230511483.1">
    <property type="nucleotide sequence ID" value="NZ_JAJITD010000011.1"/>
</dbReference>
<dbReference type="Pfam" id="PF18855">
    <property type="entry name" value="baeRF_family11"/>
    <property type="match status" value="1"/>
</dbReference>
<dbReference type="InterPro" id="IPR041638">
    <property type="entry name" value="BaeRF_family11"/>
</dbReference>
<dbReference type="Proteomes" id="UP001431019">
    <property type="component" value="Unassembled WGS sequence"/>
</dbReference>
<sequence>MFHVDIPGPRDIARLFGIKSDACVSLYLATTPVTSETAGSRIEFANLMRDALSRLAARGLDKRRLWQLHELLAEVQENEVFWRYQANSLAVLATPDEIHTFRLANRLESEVEASDRFNIKPLLRATTFDHSAYVIAISENSLRVVQIFADLPPEEIRVPDQPTDMASELRLNDRNDSSLNSGDLHKFNLTKYARRVDAALAPLFQHGDVPVIVMAAQPIASIFHNLCRAQNLLPQIISHSPDRLSLGEIAAEARKLLDIHYQSVVAAHQEHYQGRLHNRRASDMLEEVARGATQGAIETLYINIDSDLKGTLDEQTGAVDYGTGGPALAYSLVGEVTRRALAAGAKVVALRRNDLPAGTDVAATFRFPI</sequence>
<gene>
    <name evidence="1" type="ORF">LJ656_21920</name>
</gene>
<keyword evidence="2" id="KW-1185">Reference proteome</keyword>
<accession>A0ABS8JZC2</accession>
<evidence type="ECO:0000313" key="1">
    <source>
        <dbReference type="EMBL" id="MCC8395249.1"/>
    </source>
</evidence>
<organism evidence="1 2">
    <name type="scientific">Paraburkholderia sejongensis</name>
    <dbReference type="NCBI Taxonomy" id="2886946"/>
    <lineage>
        <taxon>Bacteria</taxon>
        <taxon>Pseudomonadati</taxon>
        <taxon>Pseudomonadota</taxon>
        <taxon>Betaproteobacteria</taxon>
        <taxon>Burkholderiales</taxon>
        <taxon>Burkholderiaceae</taxon>
        <taxon>Paraburkholderia</taxon>
    </lineage>
</organism>
<evidence type="ECO:0000313" key="2">
    <source>
        <dbReference type="Proteomes" id="UP001431019"/>
    </source>
</evidence>
<dbReference type="EMBL" id="JAJITD010000011">
    <property type="protein sequence ID" value="MCC8395249.1"/>
    <property type="molecule type" value="Genomic_DNA"/>
</dbReference>